<dbReference type="InterPro" id="IPR006680">
    <property type="entry name" value="Amidohydro-rel"/>
</dbReference>
<organism evidence="2 3">
    <name type="scientific">Neptunicoccus cionae</name>
    <dbReference type="NCBI Taxonomy" id="2035344"/>
    <lineage>
        <taxon>Bacteria</taxon>
        <taxon>Pseudomonadati</taxon>
        <taxon>Pseudomonadota</taxon>
        <taxon>Alphaproteobacteria</taxon>
        <taxon>Rhodobacterales</taxon>
        <taxon>Paracoccaceae</taxon>
        <taxon>Neptunicoccus</taxon>
    </lineage>
</organism>
<dbReference type="RefSeq" id="WP_188673445.1">
    <property type="nucleotide sequence ID" value="NZ_BMKA01000002.1"/>
</dbReference>
<dbReference type="PANTHER" id="PTHR43135:SF3">
    <property type="entry name" value="ALPHA-D-RIBOSE 1-METHYLPHOSPHONATE 5-TRIPHOSPHATE DIPHOSPHATASE"/>
    <property type="match status" value="1"/>
</dbReference>
<dbReference type="Gene3D" id="3.20.20.140">
    <property type="entry name" value="Metal-dependent hydrolases"/>
    <property type="match status" value="1"/>
</dbReference>
<dbReference type="SUPFAM" id="SSF51556">
    <property type="entry name" value="Metallo-dependent hydrolases"/>
    <property type="match status" value="1"/>
</dbReference>
<comment type="caution">
    <text evidence="2">The sequence shown here is derived from an EMBL/GenBank/DDBJ whole genome shotgun (WGS) entry which is preliminary data.</text>
</comment>
<dbReference type="NCBIfam" id="NF011984">
    <property type="entry name" value="PRK15446.1-5"/>
    <property type="match status" value="1"/>
</dbReference>
<dbReference type="NCBIfam" id="TIGR02318">
    <property type="entry name" value="phosphono_phnM"/>
    <property type="match status" value="1"/>
</dbReference>
<feature type="domain" description="Amidohydrolase-related" evidence="1">
    <location>
        <begin position="102"/>
        <end position="389"/>
    </location>
</feature>
<reference evidence="2" key="2">
    <citation type="submission" date="2020-09" db="EMBL/GenBank/DDBJ databases">
        <authorList>
            <person name="Sun Q."/>
            <person name="Zhou Y."/>
        </authorList>
    </citation>
    <scope>NUCLEOTIDE SEQUENCE</scope>
    <source>
        <strain evidence="2">CGMCC 1.15880</strain>
    </source>
</reference>
<dbReference type="Pfam" id="PF01979">
    <property type="entry name" value="Amidohydro_1"/>
    <property type="match status" value="1"/>
</dbReference>
<accession>A0A916QY27</accession>
<evidence type="ECO:0000313" key="2">
    <source>
        <dbReference type="EMBL" id="GGA17273.1"/>
    </source>
</evidence>
<dbReference type="GO" id="GO:0019700">
    <property type="term" value="P:organic phosphonate catabolic process"/>
    <property type="evidence" value="ECO:0007669"/>
    <property type="project" value="InterPro"/>
</dbReference>
<proteinExistence type="predicted"/>
<dbReference type="InterPro" id="IPR032466">
    <property type="entry name" value="Metal_Hydrolase"/>
</dbReference>
<reference evidence="2" key="1">
    <citation type="journal article" date="2014" name="Int. J. Syst. Evol. Microbiol.">
        <title>Complete genome sequence of Corynebacterium casei LMG S-19264T (=DSM 44701T), isolated from a smear-ripened cheese.</title>
        <authorList>
            <consortium name="US DOE Joint Genome Institute (JGI-PGF)"/>
            <person name="Walter F."/>
            <person name="Albersmeier A."/>
            <person name="Kalinowski J."/>
            <person name="Ruckert C."/>
        </authorList>
    </citation>
    <scope>NUCLEOTIDE SEQUENCE</scope>
    <source>
        <strain evidence="2">CGMCC 1.15880</strain>
    </source>
</reference>
<keyword evidence="3" id="KW-1185">Reference proteome</keyword>
<dbReference type="SUPFAM" id="SSF51338">
    <property type="entry name" value="Composite domain of metallo-dependent hydrolases"/>
    <property type="match status" value="1"/>
</dbReference>
<name>A0A916QY27_9RHOB</name>
<dbReference type="NCBIfam" id="NF011990">
    <property type="entry name" value="PRK15446.2-6"/>
    <property type="match status" value="1"/>
</dbReference>
<dbReference type="Proteomes" id="UP000628017">
    <property type="component" value="Unassembled WGS sequence"/>
</dbReference>
<gene>
    <name evidence="2" type="ORF">GCM10011498_17320</name>
</gene>
<dbReference type="InterPro" id="IPR051781">
    <property type="entry name" value="Metallo-dep_Hydrolase"/>
</dbReference>
<dbReference type="EMBL" id="BMKA01000002">
    <property type="protein sequence ID" value="GGA17273.1"/>
    <property type="molecule type" value="Genomic_DNA"/>
</dbReference>
<dbReference type="NCBIfam" id="NF011987">
    <property type="entry name" value="PRK15446.2-3"/>
    <property type="match status" value="1"/>
</dbReference>
<dbReference type="GO" id="GO:0016810">
    <property type="term" value="F:hydrolase activity, acting on carbon-nitrogen (but not peptide) bonds"/>
    <property type="evidence" value="ECO:0007669"/>
    <property type="project" value="InterPro"/>
</dbReference>
<dbReference type="AlphaFoldDB" id="A0A916QY27"/>
<evidence type="ECO:0000259" key="1">
    <source>
        <dbReference type="Pfam" id="PF01979"/>
    </source>
</evidence>
<dbReference type="InterPro" id="IPR011059">
    <property type="entry name" value="Metal-dep_hydrolase_composite"/>
</dbReference>
<dbReference type="PANTHER" id="PTHR43135">
    <property type="entry name" value="ALPHA-D-RIBOSE 1-METHYLPHOSPHONATE 5-TRIPHOSPHATE DIPHOSPHATASE"/>
    <property type="match status" value="1"/>
</dbReference>
<protein>
    <submittedName>
        <fullName evidence="2">Phosphonate metabolism protein PhnM</fullName>
    </submittedName>
</protein>
<sequence>MKDTDRAAEALNGVSLTLTNARIVLKDDVINGTLRVEDGIITAIDTGNSALNGAIDLGGDFLSPGLVELHTDNLERHMQPRPGVKWPTKAAAIAHDAELASVGITTVFDALRVGSSVSQTTTNYRKYARELANDILDLQNSGAMRISHFLHLRAEICSETLIAEMEEFSRADRVGIVSLMDHTPGQRQFRDLSKMDEYLRGKYGMTPTEISAHYEMLYAIHEKYGAVHEEGAARIGRDLGAVLASHDDTTVSDVDMSIGKGVRVAEFPTTLEAAKACQDADIRVMMGAPNLLRGGSHSGNVAAQELVQDGVLDVLSSDYAPSSLLMGAVRLGLEQGNMATGLRTVTHQPAHAVDLQDRGEIAVGKRADLLAFSLSYHLPCIKGVWSNGQRVG</sequence>
<evidence type="ECO:0000313" key="3">
    <source>
        <dbReference type="Proteomes" id="UP000628017"/>
    </source>
</evidence>
<dbReference type="InterPro" id="IPR012696">
    <property type="entry name" value="PhnM"/>
</dbReference>
<dbReference type="PIRSF" id="PIRSF038971">
    <property type="entry name" value="PhnM"/>
    <property type="match status" value="1"/>
</dbReference>